<keyword evidence="1" id="KW-0472">Membrane</keyword>
<organism evidence="2 3">
    <name type="scientific">Evansella caseinilytica</name>
    <dbReference type="NCBI Taxonomy" id="1503961"/>
    <lineage>
        <taxon>Bacteria</taxon>
        <taxon>Bacillati</taxon>
        <taxon>Bacillota</taxon>
        <taxon>Bacilli</taxon>
        <taxon>Bacillales</taxon>
        <taxon>Bacillaceae</taxon>
        <taxon>Evansella</taxon>
    </lineage>
</organism>
<evidence type="ECO:0000313" key="3">
    <source>
        <dbReference type="Proteomes" id="UP000198935"/>
    </source>
</evidence>
<dbReference type="OrthoDB" id="2965169at2"/>
<feature type="transmembrane region" description="Helical" evidence="1">
    <location>
        <begin position="101"/>
        <end position="123"/>
    </location>
</feature>
<dbReference type="InterPro" id="IPR014617">
    <property type="entry name" value="YphA_Bacsu"/>
</dbReference>
<dbReference type="STRING" id="1503961.SAMN05421736_10424"/>
<proteinExistence type="predicted"/>
<accession>A0A1H3NC95</accession>
<evidence type="ECO:0000256" key="1">
    <source>
        <dbReference type="SAM" id="Phobius"/>
    </source>
</evidence>
<dbReference type="EMBL" id="FNPI01000004">
    <property type="protein sequence ID" value="SDY86488.1"/>
    <property type="molecule type" value="Genomic_DNA"/>
</dbReference>
<reference evidence="3" key="1">
    <citation type="submission" date="2016-10" db="EMBL/GenBank/DDBJ databases">
        <authorList>
            <person name="Varghese N."/>
            <person name="Submissions S."/>
        </authorList>
    </citation>
    <scope>NUCLEOTIDE SEQUENCE [LARGE SCALE GENOMIC DNA]</scope>
    <source>
        <strain evidence="3">SP</strain>
    </source>
</reference>
<dbReference type="Proteomes" id="UP000198935">
    <property type="component" value="Unassembled WGS sequence"/>
</dbReference>
<dbReference type="AlphaFoldDB" id="A0A1H3NC95"/>
<evidence type="ECO:0000313" key="2">
    <source>
        <dbReference type="EMBL" id="SDY86488.1"/>
    </source>
</evidence>
<sequence length="210" mass="24506">MDGFWFFWVFWLIIIATAFFDDNVKRKEIKLFFCFALIISSMITITLPAVAIRLSFLLAALLTYYYLPKASKRNMVYSFCLSGLLSGVYLLFHYFVYFEPVWLYLSPTTMISSLSFVIVIVLINNHVRRIAVMAAGMLQGEIILAFLLYERYHPILDTYIIGNYAFLDIASIGLLLVLCWNGIEKLMNYVKIEWYQRRLRAQASHKKLNA</sequence>
<keyword evidence="3" id="KW-1185">Reference proteome</keyword>
<feature type="transmembrane region" description="Helical" evidence="1">
    <location>
        <begin position="75"/>
        <end position="95"/>
    </location>
</feature>
<protein>
    <submittedName>
        <fullName evidence="2">Uncharacterized protein</fullName>
    </submittedName>
</protein>
<keyword evidence="1" id="KW-0812">Transmembrane</keyword>
<feature type="transmembrane region" description="Helical" evidence="1">
    <location>
        <begin position="30"/>
        <end position="63"/>
    </location>
</feature>
<feature type="transmembrane region" description="Helical" evidence="1">
    <location>
        <begin position="161"/>
        <end position="183"/>
    </location>
</feature>
<gene>
    <name evidence="2" type="ORF">SAMN05421736_10424</name>
</gene>
<feature type="transmembrane region" description="Helical" evidence="1">
    <location>
        <begin position="130"/>
        <end position="149"/>
    </location>
</feature>
<dbReference type="Pfam" id="PF24124">
    <property type="entry name" value="YphA"/>
    <property type="match status" value="1"/>
</dbReference>
<name>A0A1H3NC95_9BACI</name>
<keyword evidence="1" id="KW-1133">Transmembrane helix</keyword>